<dbReference type="AlphaFoldDB" id="A0A4C1W595"/>
<sequence length="109" mass="11125">MQVVPGPLGAGSSRGRRGGSGGSSDCSAGIGTATVIATDGNVRNQRPNYLIAIYRTSAAPICSVVPAILNVADIFGENSARPRRTDGGHINSLKVAWAGRRPPRAARAG</sequence>
<evidence type="ECO:0000313" key="2">
    <source>
        <dbReference type="EMBL" id="GBP45679.1"/>
    </source>
</evidence>
<name>A0A4C1W595_EUMVA</name>
<keyword evidence="3" id="KW-1185">Reference proteome</keyword>
<reference evidence="2 3" key="1">
    <citation type="journal article" date="2019" name="Commun. Biol.">
        <title>The bagworm genome reveals a unique fibroin gene that provides high tensile strength.</title>
        <authorList>
            <person name="Kono N."/>
            <person name="Nakamura H."/>
            <person name="Ohtoshi R."/>
            <person name="Tomita M."/>
            <person name="Numata K."/>
            <person name="Arakawa K."/>
        </authorList>
    </citation>
    <scope>NUCLEOTIDE SEQUENCE [LARGE SCALE GENOMIC DNA]</scope>
</reference>
<dbReference type="EMBL" id="BGZK01000469">
    <property type="protein sequence ID" value="GBP45679.1"/>
    <property type="molecule type" value="Genomic_DNA"/>
</dbReference>
<evidence type="ECO:0000256" key="1">
    <source>
        <dbReference type="SAM" id="MobiDB-lite"/>
    </source>
</evidence>
<proteinExistence type="predicted"/>
<gene>
    <name evidence="2" type="ORF">EVAR_35947_1</name>
</gene>
<feature type="region of interest" description="Disordered" evidence="1">
    <location>
        <begin position="1"/>
        <end position="28"/>
    </location>
</feature>
<accession>A0A4C1W595</accession>
<protein>
    <submittedName>
        <fullName evidence="2">Uncharacterized protein</fullName>
    </submittedName>
</protein>
<dbReference type="Proteomes" id="UP000299102">
    <property type="component" value="Unassembled WGS sequence"/>
</dbReference>
<organism evidence="2 3">
    <name type="scientific">Eumeta variegata</name>
    <name type="common">Bagworm moth</name>
    <name type="synonym">Eumeta japonica</name>
    <dbReference type="NCBI Taxonomy" id="151549"/>
    <lineage>
        <taxon>Eukaryota</taxon>
        <taxon>Metazoa</taxon>
        <taxon>Ecdysozoa</taxon>
        <taxon>Arthropoda</taxon>
        <taxon>Hexapoda</taxon>
        <taxon>Insecta</taxon>
        <taxon>Pterygota</taxon>
        <taxon>Neoptera</taxon>
        <taxon>Endopterygota</taxon>
        <taxon>Lepidoptera</taxon>
        <taxon>Glossata</taxon>
        <taxon>Ditrysia</taxon>
        <taxon>Tineoidea</taxon>
        <taxon>Psychidae</taxon>
        <taxon>Oiketicinae</taxon>
        <taxon>Eumeta</taxon>
    </lineage>
</organism>
<evidence type="ECO:0000313" key="3">
    <source>
        <dbReference type="Proteomes" id="UP000299102"/>
    </source>
</evidence>
<comment type="caution">
    <text evidence="2">The sequence shown here is derived from an EMBL/GenBank/DDBJ whole genome shotgun (WGS) entry which is preliminary data.</text>
</comment>